<dbReference type="Gene3D" id="3.30.420.40">
    <property type="match status" value="2"/>
</dbReference>
<dbReference type="Proteomes" id="UP000183155">
    <property type="component" value="Unassembled WGS sequence"/>
</dbReference>
<organism evidence="1 3">
    <name type="scientific">Pseudomonas taetrolens</name>
    <dbReference type="NCBI Taxonomy" id="47884"/>
    <lineage>
        <taxon>Bacteria</taxon>
        <taxon>Pseudomonadati</taxon>
        <taxon>Pseudomonadota</taxon>
        <taxon>Gammaproteobacteria</taxon>
        <taxon>Pseudomonadales</taxon>
        <taxon>Pseudomonadaceae</taxon>
        <taxon>Pseudomonas</taxon>
    </lineage>
</organism>
<dbReference type="PATRIC" id="fig|47884.3.peg.4038"/>
<dbReference type="PANTHER" id="PTHR32432">
    <property type="entry name" value="CELL DIVISION PROTEIN FTSA-RELATED"/>
    <property type="match status" value="1"/>
</dbReference>
<dbReference type="CDD" id="cd24049">
    <property type="entry name" value="ASKHA_NBD_PilM"/>
    <property type="match status" value="1"/>
</dbReference>
<keyword evidence="4" id="KW-1185">Reference proteome</keyword>
<dbReference type="STRING" id="47884.SAMN04490203_4355"/>
<gene>
    <name evidence="2" type="ORF">SAMN04490203_4355</name>
    <name evidence="1" type="ORF">TU78_17750</name>
</gene>
<dbReference type="Proteomes" id="UP000036395">
    <property type="component" value="Unassembled WGS sequence"/>
</dbReference>
<accession>A0A0J6GFV4</accession>
<reference evidence="2 4" key="2">
    <citation type="submission" date="2016-10" db="EMBL/GenBank/DDBJ databases">
        <authorList>
            <person name="Varghese N."/>
            <person name="Submissions S."/>
        </authorList>
    </citation>
    <scope>NUCLEOTIDE SEQUENCE [LARGE SCALE GENOMIC DNA]</scope>
    <source>
        <strain evidence="2 4">BS3652</strain>
    </source>
</reference>
<dbReference type="OrthoDB" id="9773403at2"/>
<dbReference type="InterPro" id="IPR005883">
    <property type="entry name" value="PilM"/>
</dbReference>
<evidence type="ECO:0000313" key="2">
    <source>
        <dbReference type="EMBL" id="SED64544.1"/>
    </source>
</evidence>
<dbReference type="SUPFAM" id="SSF53067">
    <property type="entry name" value="Actin-like ATPase domain"/>
    <property type="match status" value="1"/>
</dbReference>
<protein>
    <submittedName>
        <fullName evidence="1 2">Pilus assembly protein PilM</fullName>
    </submittedName>
</protein>
<dbReference type="PANTHER" id="PTHR32432:SF3">
    <property type="entry name" value="ETHANOLAMINE UTILIZATION PROTEIN EUTJ"/>
    <property type="match status" value="1"/>
</dbReference>
<evidence type="ECO:0000313" key="4">
    <source>
        <dbReference type="Proteomes" id="UP000183155"/>
    </source>
</evidence>
<dbReference type="RefSeq" id="WP_048382891.1">
    <property type="nucleotide sequence ID" value="NZ_FNRS01000002.1"/>
</dbReference>
<dbReference type="EMBL" id="FNRS01000002">
    <property type="protein sequence ID" value="SED64544.1"/>
    <property type="molecule type" value="Genomic_DNA"/>
</dbReference>
<dbReference type="EMBL" id="JYLA01000007">
    <property type="protein sequence ID" value="KMM83626.1"/>
    <property type="molecule type" value="Genomic_DNA"/>
</dbReference>
<name>A0A0J6GFV4_PSETA</name>
<dbReference type="NCBIfam" id="TIGR01175">
    <property type="entry name" value="pilM"/>
    <property type="match status" value="1"/>
</dbReference>
<dbReference type="Pfam" id="PF11104">
    <property type="entry name" value="PilM_2"/>
    <property type="match status" value="2"/>
</dbReference>
<proteinExistence type="predicted"/>
<reference evidence="1 3" key="1">
    <citation type="submission" date="2015-02" db="EMBL/GenBank/DDBJ databases">
        <title>Pseudomonas helleri sp. nov. and Pseudomonas weihenstephanensis sp. nov., isolated from raw cows milk.</title>
        <authorList>
            <person name="von Neubeck M."/>
            <person name="Huptas C."/>
            <person name="Wenning M."/>
            <person name="Scherer S."/>
        </authorList>
    </citation>
    <scope>NUCLEOTIDE SEQUENCE [LARGE SCALE GENOMIC DNA]</scope>
    <source>
        <strain evidence="1 3">DSM 21104</strain>
    </source>
</reference>
<evidence type="ECO:0000313" key="3">
    <source>
        <dbReference type="Proteomes" id="UP000036395"/>
    </source>
</evidence>
<dbReference type="AlphaFoldDB" id="A0A0J6GFV4"/>
<dbReference type="InterPro" id="IPR050696">
    <property type="entry name" value="FtsA/MreB"/>
</dbReference>
<dbReference type="InterPro" id="IPR043129">
    <property type="entry name" value="ATPase_NBD"/>
</dbReference>
<sequence>MSGLFFETRPRYVGVHISGQSIKVVELSRMGNTFELHAYAIEPLSAGYVDDLTSTGAKSVAQVLRRALGNTGVMARDAVTALPDTQVICKTLEVETGLSENELELYVRLEAEQYVPYALEEMALDYDVQDVAPRHSDQVEIVLVACRQEVLEWHQEVLLSAGLKPHVIDVQALALVRGLDWVLRSVTGSSAREAVAVADFSPPLARLSIVSQSRVIYCHEWLFERGSLGDDAFKSAAVEHLGREIGLSAESAVGAKVGLIVLAGAAAGSTGLSQWVEARLGIPTRVADPFAAMKLNPALAPEALFCDAPVLLTACGLALRGFD</sequence>
<evidence type="ECO:0000313" key="1">
    <source>
        <dbReference type="EMBL" id="KMM83626.1"/>
    </source>
</evidence>
<dbReference type="PIRSF" id="PIRSF019169">
    <property type="entry name" value="PilM"/>
    <property type="match status" value="1"/>
</dbReference>
<comment type="caution">
    <text evidence="1">The sequence shown here is derived from an EMBL/GenBank/DDBJ whole genome shotgun (WGS) entry which is preliminary data.</text>
</comment>